<evidence type="ECO:0000256" key="3">
    <source>
        <dbReference type="ARBA" id="ARBA00022840"/>
    </source>
</evidence>
<dbReference type="PANTHER" id="PTHR42788">
    <property type="entry name" value="TAURINE IMPORT ATP-BINDING PROTEIN-RELATED"/>
    <property type="match status" value="1"/>
</dbReference>
<gene>
    <name evidence="5" type="ordered locus">Apre_0528</name>
</gene>
<dbReference type="PANTHER" id="PTHR42788:SF13">
    <property type="entry name" value="ALIPHATIC SULFONATES IMPORT ATP-BINDING PROTEIN SSUB"/>
    <property type="match status" value="1"/>
</dbReference>
<dbReference type="InterPro" id="IPR050166">
    <property type="entry name" value="ABC_transporter_ATP-bind"/>
</dbReference>
<keyword evidence="6" id="KW-1185">Reference proteome</keyword>
<dbReference type="KEGG" id="apr:Apre_0528"/>
<dbReference type="eggNOG" id="COG1116">
    <property type="taxonomic scope" value="Bacteria"/>
</dbReference>
<dbReference type="GO" id="GO:0005524">
    <property type="term" value="F:ATP binding"/>
    <property type="evidence" value="ECO:0007669"/>
    <property type="project" value="UniProtKB-KW"/>
</dbReference>
<name>C7RGG4_ANAPD</name>
<protein>
    <submittedName>
        <fullName evidence="5">ABC transporter related</fullName>
    </submittedName>
</protein>
<feature type="domain" description="ABC transporter" evidence="4">
    <location>
        <begin position="4"/>
        <end position="234"/>
    </location>
</feature>
<proteinExistence type="predicted"/>
<dbReference type="InterPro" id="IPR017871">
    <property type="entry name" value="ABC_transporter-like_CS"/>
</dbReference>
<dbReference type="InterPro" id="IPR003439">
    <property type="entry name" value="ABC_transporter-like_ATP-bd"/>
</dbReference>
<dbReference type="CDD" id="cd03293">
    <property type="entry name" value="ABC_NrtD_SsuB_transporters"/>
    <property type="match status" value="1"/>
</dbReference>
<evidence type="ECO:0000313" key="5">
    <source>
        <dbReference type="EMBL" id="ACV28575.1"/>
    </source>
</evidence>
<dbReference type="GO" id="GO:0016887">
    <property type="term" value="F:ATP hydrolysis activity"/>
    <property type="evidence" value="ECO:0007669"/>
    <property type="project" value="InterPro"/>
</dbReference>
<keyword evidence="3" id="KW-0067">ATP-binding</keyword>
<dbReference type="SUPFAM" id="SSF52540">
    <property type="entry name" value="P-loop containing nucleoside triphosphate hydrolases"/>
    <property type="match status" value="1"/>
</dbReference>
<keyword evidence="2" id="KW-0547">Nucleotide-binding</keyword>
<evidence type="ECO:0000256" key="2">
    <source>
        <dbReference type="ARBA" id="ARBA00022741"/>
    </source>
</evidence>
<dbReference type="InterPro" id="IPR027417">
    <property type="entry name" value="P-loop_NTPase"/>
</dbReference>
<sequence length="247" mass="27806">MTELVFDNVGKLFTRADKNGLTHAISDVSFKAKEKEFVSIVGPSGCGKSTMLRLIAGLIGPSFGEITLDGEKITEPRSNRGMVFQKPTLFPWLTVKENVSFSGDLAKKTDDKMVEKLLKKVGLEEFKDVYPQALSGGMAQRVSLIRTLINKPEVMLLDEPLGALDAFTRMNMQDLILDLWKEEENLNIMVTHDVDEAIYMSTKVLVMQANPGRIKKIVDIDLPYPRSRTSKEFTAYRNEIMEELNID</sequence>
<dbReference type="AlphaFoldDB" id="C7RGG4"/>
<dbReference type="HOGENOM" id="CLU_000604_1_22_9"/>
<evidence type="ECO:0000256" key="1">
    <source>
        <dbReference type="ARBA" id="ARBA00022448"/>
    </source>
</evidence>
<dbReference type="Gene3D" id="3.40.50.300">
    <property type="entry name" value="P-loop containing nucleotide triphosphate hydrolases"/>
    <property type="match status" value="1"/>
</dbReference>
<dbReference type="EMBL" id="CP001708">
    <property type="protein sequence ID" value="ACV28575.1"/>
    <property type="molecule type" value="Genomic_DNA"/>
</dbReference>
<dbReference type="PROSITE" id="PS00211">
    <property type="entry name" value="ABC_TRANSPORTER_1"/>
    <property type="match status" value="1"/>
</dbReference>
<dbReference type="PROSITE" id="PS50893">
    <property type="entry name" value="ABC_TRANSPORTER_2"/>
    <property type="match status" value="1"/>
</dbReference>
<evidence type="ECO:0000259" key="4">
    <source>
        <dbReference type="PROSITE" id="PS50893"/>
    </source>
</evidence>
<keyword evidence="1" id="KW-0813">Transport</keyword>
<dbReference type="Proteomes" id="UP000002294">
    <property type="component" value="Chromosome"/>
</dbReference>
<dbReference type="STRING" id="525919.Apre_0528"/>
<reference evidence="5 6" key="1">
    <citation type="journal article" date="2009" name="Stand. Genomic Sci.">
        <title>Complete genome sequence of Anaerococcus prevotii type strain (PC1).</title>
        <authorList>
            <person name="Labutti K."/>
            <person name="Pukall R."/>
            <person name="Steenblock K."/>
            <person name="Glavina Del Rio T."/>
            <person name="Tice H."/>
            <person name="Copeland A."/>
            <person name="Cheng J.F."/>
            <person name="Lucas S."/>
            <person name="Chen F."/>
            <person name="Nolan M."/>
            <person name="Bruce D."/>
            <person name="Goodwin L."/>
            <person name="Pitluck S."/>
            <person name="Ivanova N."/>
            <person name="Mavromatis K."/>
            <person name="Ovchinnikova G."/>
            <person name="Pati A."/>
            <person name="Chen A."/>
            <person name="Palaniappan K."/>
            <person name="Land M."/>
            <person name="Hauser L."/>
            <person name="Chang Y.J."/>
            <person name="Jeffries C.D."/>
            <person name="Chain P."/>
            <person name="Saunders E."/>
            <person name="Brettin T."/>
            <person name="Detter J.C."/>
            <person name="Han C."/>
            <person name="Goker M."/>
            <person name="Bristow J."/>
            <person name="Eisen J.A."/>
            <person name="Markowitz V."/>
            <person name="Hugenholtz P."/>
            <person name="Kyrpides N.C."/>
            <person name="Klenk H.P."/>
            <person name="Lapidus A."/>
        </authorList>
    </citation>
    <scope>NUCLEOTIDE SEQUENCE [LARGE SCALE GENOMIC DNA]</scope>
    <source>
        <strain evidence="6">ATCC 9321 / DSM 20548 / JCM 6508 / NCTC 11806 / PC1</strain>
    </source>
</reference>
<accession>C7RGG4</accession>
<dbReference type="InterPro" id="IPR003593">
    <property type="entry name" value="AAA+_ATPase"/>
</dbReference>
<dbReference type="Pfam" id="PF00005">
    <property type="entry name" value="ABC_tran"/>
    <property type="match status" value="1"/>
</dbReference>
<dbReference type="SMART" id="SM00382">
    <property type="entry name" value="AAA"/>
    <property type="match status" value="1"/>
</dbReference>
<dbReference type="OrthoDB" id="9801958at2"/>
<evidence type="ECO:0000313" key="6">
    <source>
        <dbReference type="Proteomes" id="UP000002294"/>
    </source>
</evidence>
<organism evidence="5 6">
    <name type="scientific">Anaerococcus prevotii (strain ATCC 9321 / DSM 20548 / JCM 6508 / NCTC 11806 / PC1)</name>
    <name type="common">Peptostreptococcus prevotii</name>
    <name type="synonym">Peptococcus prevotii</name>
    <dbReference type="NCBI Taxonomy" id="525919"/>
    <lineage>
        <taxon>Bacteria</taxon>
        <taxon>Bacillati</taxon>
        <taxon>Bacillota</taxon>
        <taxon>Tissierellia</taxon>
        <taxon>Tissierellales</taxon>
        <taxon>Peptoniphilaceae</taxon>
        <taxon>Anaerococcus</taxon>
    </lineage>
</organism>
<dbReference type="RefSeq" id="WP_015777486.1">
    <property type="nucleotide sequence ID" value="NC_013171.1"/>
</dbReference>